<dbReference type="Pfam" id="PF24553">
    <property type="entry name" value="Rv0428c_C"/>
    <property type="match status" value="1"/>
</dbReference>
<proteinExistence type="predicted"/>
<reference evidence="5" key="1">
    <citation type="journal article" date="2019" name="Int. J. Syst. Evol. Microbiol.">
        <title>The Global Catalogue of Microorganisms (GCM) 10K type strain sequencing project: providing services to taxonomists for standard genome sequencing and annotation.</title>
        <authorList>
            <consortium name="The Broad Institute Genomics Platform"/>
            <consortium name="The Broad Institute Genome Sequencing Center for Infectious Disease"/>
            <person name="Wu L."/>
            <person name="Ma J."/>
        </authorList>
    </citation>
    <scope>NUCLEOTIDE SEQUENCE [LARGE SCALE GENOMIC DNA]</scope>
    <source>
        <strain evidence="5">JCM 17809</strain>
    </source>
</reference>
<evidence type="ECO:0000313" key="5">
    <source>
        <dbReference type="Proteomes" id="UP001500945"/>
    </source>
</evidence>
<dbReference type="Gene3D" id="3.40.630.30">
    <property type="match status" value="1"/>
</dbReference>
<feature type="domain" description="N-acetyltransferase" evidence="3">
    <location>
        <begin position="216"/>
        <end position="350"/>
    </location>
</feature>
<keyword evidence="2" id="KW-0012">Acyltransferase</keyword>
<evidence type="ECO:0000259" key="3">
    <source>
        <dbReference type="PROSITE" id="PS51186"/>
    </source>
</evidence>
<accession>A0ABP8KNX2</accession>
<dbReference type="InterPro" id="IPR050832">
    <property type="entry name" value="Bact_Acetyltransf"/>
</dbReference>
<dbReference type="InterPro" id="IPR000182">
    <property type="entry name" value="GNAT_dom"/>
</dbReference>
<dbReference type="SUPFAM" id="SSF55729">
    <property type="entry name" value="Acyl-CoA N-acyltransferases (Nat)"/>
    <property type="match status" value="1"/>
</dbReference>
<evidence type="ECO:0000256" key="1">
    <source>
        <dbReference type="ARBA" id="ARBA00022679"/>
    </source>
</evidence>
<dbReference type="Proteomes" id="UP001500945">
    <property type="component" value="Unassembled WGS sequence"/>
</dbReference>
<protein>
    <submittedName>
        <fullName evidence="4">GNAT family N-acetyltransferase</fullName>
    </submittedName>
</protein>
<dbReference type="InterPro" id="IPR056935">
    <property type="entry name" value="Rv0428c-like_C"/>
</dbReference>
<dbReference type="EMBL" id="BAABGM010000024">
    <property type="protein sequence ID" value="GAA4412064.1"/>
    <property type="molecule type" value="Genomic_DNA"/>
</dbReference>
<comment type="caution">
    <text evidence="4">The sequence shown here is derived from an EMBL/GenBank/DDBJ whole genome shotgun (WGS) entry which is preliminary data.</text>
</comment>
<evidence type="ECO:0000256" key="2">
    <source>
        <dbReference type="ARBA" id="ARBA00023315"/>
    </source>
</evidence>
<gene>
    <name evidence="4" type="ORF">GCM10023168_33540</name>
</gene>
<sequence length="350" mass="37089">MRAMDDEAAGPDRGPRVGSRVVVRHRLERPDLLTGATLTDVVGELVASDAEALLVRTRRGEVRVPRPLVTVVKEVPPAPSRRGAPHRALSVEGLQRVMVEAWPAVETARLGDWLLRASGGFTHRANSVVTVGSPGMPVPDALDAVERWYAARGLPPDVTVAVPLEADVHDDPVAVEALARGWAPRVPTLTLTAPTRLLAHHPRPDRPGGPHRVGDVQGVEVGGELTPQWFEAFRSYRTVDDEAVARAVLTGSPAQVFATARDEGGRVVGIGRLAVAAAWGGVAAMWVAPDARRRGVASAVLAALAGAAGRAGAASVHLQTDSDNTAALRLFEGHGFERHHAYVNLRRLAG</sequence>
<dbReference type="PANTHER" id="PTHR43877">
    <property type="entry name" value="AMINOALKYLPHOSPHONATE N-ACETYLTRANSFERASE-RELATED-RELATED"/>
    <property type="match status" value="1"/>
</dbReference>
<dbReference type="InterPro" id="IPR016181">
    <property type="entry name" value="Acyl_CoA_acyltransferase"/>
</dbReference>
<name>A0ABP8KNX2_9MICO</name>
<evidence type="ECO:0000313" key="4">
    <source>
        <dbReference type="EMBL" id="GAA4412064.1"/>
    </source>
</evidence>
<keyword evidence="5" id="KW-1185">Reference proteome</keyword>
<organism evidence="4 5">
    <name type="scientific">Fodinibacter luteus</name>
    <dbReference type="NCBI Taxonomy" id="552064"/>
    <lineage>
        <taxon>Bacteria</taxon>
        <taxon>Bacillati</taxon>
        <taxon>Actinomycetota</taxon>
        <taxon>Actinomycetes</taxon>
        <taxon>Micrococcales</taxon>
        <taxon>Intrasporangiaceae</taxon>
        <taxon>Fodinibacter (ex Wang et al. 2009)</taxon>
    </lineage>
</organism>
<dbReference type="PANTHER" id="PTHR43877:SF2">
    <property type="entry name" value="AMINOALKYLPHOSPHONATE N-ACETYLTRANSFERASE-RELATED"/>
    <property type="match status" value="1"/>
</dbReference>
<dbReference type="InterPro" id="IPR056934">
    <property type="entry name" value="SH3_Rv0428c"/>
</dbReference>
<dbReference type="Pfam" id="PF24551">
    <property type="entry name" value="SH3_Rv0428c"/>
    <property type="match status" value="1"/>
</dbReference>
<keyword evidence="1" id="KW-0808">Transferase</keyword>
<dbReference type="PROSITE" id="PS51186">
    <property type="entry name" value="GNAT"/>
    <property type="match status" value="1"/>
</dbReference>